<evidence type="ECO:0000256" key="2">
    <source>
        <dbReference type="SAM" id="Phobius"/>
    </source>
</evidence>
<name>A0A1H5C0Z7_TSUTY</name>
<dbReference type="GeneID" id="300996495"/>
<keyword evidence="2" id="KW-0812">Transmembrane</keyword>
<keyword evidence="4" id="KW-1185">Reference proteome</keyword>
<protein>
    <recommendedName>
        <fullName evidence="5">MmpS family membrane protein</fullName>
    </recommendedName>
</protein>
<keyword evidence="2" id="KW-1133">Transmembrane helix</keyword>
<feature type="compositionally biased region" description="Gly residues" evidence="1">
    <location>
        <begin position="12"/>
        <end position="25"/>
    </location>
</feature>
<evidence type="ECO:0008006" key="5">
    <source>
        <dbReference type="Google" id="ProtNLM"/>
    </source>
</evidence>
<dbReference type="STRING" id="57704.SAMN04489793_5267"/>
<dbReference type="Proteomes" id="UP000182241">
    <property type="component" value="Unassembled WGS sequence"/>
</dbReference>
<reference evidence="4" key="1">
    <citation type="submission" date="2016-10" db="EMBL/GenBank/DDBJ databases">
        <authorList>
            <person name="Varghese N."/>
            <person name="Submissions S."/>
        </authorList>
    </citation>
    <scope>NUCLEOTIDE SEQUENCE [LARGE SCALE GENOMIC DNA]</scope>
    <source>
        <strain evidence="4">DSM 44234</strain>
    </source>
</reference>
<feature type="region of interest" description="Disordered" evidence="1">
    <location>
        <begin position="1"/>
        <end position="91"/>
    </location>
</feature>
<feature type="compositionally biased region" description="Low complexity" evidence="1">
    <location>
        <begin position="26"/>
        <end position="65"/>
    </location>
</feature>
<keyword evidence="2" id="KW-0472">Membrane</keyword>
<organism evidence="3 4">
    <name type="scientific">Tsukamurella tyrosinosolvens</name>
    <dbReference type="NCBI Taxonomy" id="57704"/>
    <lineage>
        <taxon>Bacteria</taxon>
        <taxon>Bacillati</taxon>
        <taxon>Actinomycetota</taxon>
        <taxon>Actinomycetes</taxon>
        <taxon>Mycobacteriales</taxon>
        <taxon>Tsukamurellaceae</taxon>
        <taxon>Tsukamurella</taxon>
    </lineage>
</organism>
<dbReference type="AlphaFoldDB" id="A0A1H5C0Z7"/>
<gene>
    <name evidence="3" type="ORF">SAMN04489793_5267</name>
</gene>
<evidence type="ECO:0000256" key="1">
    <source>
        <dbReference type="SAM" id="MobiDB-lite"/>
    </source>
</evidence>
<feature type="region of interest" description="Disordered" evidence="1">
    <location>
        <begin position="140"/>
        <end position="180"/>
    </location>
</feature>
<sequence length="265" mass="25692">MNPYGGQNPGRNAGGRPAGQPGGQPGAQPGQWQGGYPQSGYPGSPQQGGYSVPQGGQPAGPQGTQRFGQPGQYPAGPPTYGNGPAGGGPGGGNGGGNKGLIIAIVAIVAVVLIAGAVALGVSLRSDDSTTTASPVTFSAGATTTTAGAPTSGAVVPPSEPATQSDGFLTTAPKTTTGAGTGQTVRLKLSATGSGGVVVIGVRGADVPTASKLPWDWQGTATIGDTMSLIVTGTGPVTCTIVVNEQEFTRSGENAVNCTITRVAAP</sequence>
<accession>A0A1H5C0Z7</accession>
<feature type="compositionally biased region" description="Low complexity" evidence="1">
    <location>
        <begin position="169"/>
        <end position="180"/>
    </location>
</feature>
<dbReference type="RefSeq" id="WP_068525978.1">
    <property type="nucleotide sequence ID" value="NZ_CBDRGN010000002.1"/>
</dbReference>
<feature type="transmembrane region" description="Helical" evidence="2">
    <location>
        <begin position="100"/>
        <end position="121"/>
    </location>
</feature>
<feature type="compositionally biased region" description="Low complexity" evidence="1">
    <location>
        <begin position="140"/>
        <end position="153"/>
    </location>
</feature>
<evidence type="ECO:0000313" key="3">
    <source>
        <dbReference type="EMBL" id="SED60218.1"/>
    </source>
</evidence>
<dbReference type="EMBL" id="FNSA01000003">
    <property type="protein sequence ID" value="SED60218.1"/>
    <property type="molecule type" value="Genomic_DNA"/>
</dbReference>
<dbReference type="OrthoDB" id="4775492at2"/>
<evidence type="ECO:0000313" key="4">
    <source>
        <dbReference type="Proteomes" id="UP000182241"/>
    </source>
</evidence>
<proteinExistence type="predicted"/>